<feature type="transmembrane region" description="Helical" evidence="5">
    <location>
        <begin position="200"/>
        <end position="232"/>
    </location>
</feature>
<dbReference type="RefSeq" id="WP_165329878.1">
    <property type="nucleotide sequence ID" value="NZ_JAAKZW010000002.1"/>
</dbReference>
<feature type="domain" description="Major facilitator superfamily (MFS) profile" evidence="6">
    <location>
        <begin position="170"/>
        <end position="396"/>
    </location>
</feature>
<evidence type="ECO:0000256" key="2">
    <source>
        <dbReference type="ARBA" id="ARBA00022692"/>
    </source>
</evidence>
<feature type="transmembrane region" description="Helical" evidence="5">
    <location>
        <begin position="300"/>
        <end position="322"/>
    </location>
</feature>
<evidence type="ECO:0000256" key="3">
    <source>
        <dbReference type="ARBA" id="ARBA00022989"/>
    </source>
</evidence>
<feature type="transmembrane region" description="Helical" evidence="5">
    <location>
        <begin position="80"/>
        <end position="99"/>
    </location>
</feature>
<feature type="transmembrane region" description="Helical" evidence="5">
    <location>
        <begin position="53"/>
        <end position="73"/>
    </location>
</feature>
<dbReference type="EMBL" id="JAAKZW010000002">
    <property type="protein sequence ID" value="NGO74364.1"/>
    <property type="molecule type" value="Genomic_DNA"/>
</dbReference>
<feature type="transmembrane region" description="Helical" evidence="5">
    <location>
        <begin position="274"/>
        <end position="294"/>
    </location>
</feature>
<keyword evidence="3 5" id="KW-1133">Transmembrane helix</keyword>
<comment type="subcellular location">
    <subcellularLocation>
        <location evidence="1">Cell membrane</location>
        <topology evidence="1">Multi-pass membrane protein</topology>
    </subcellularLocation>
</comment>
<accession>A0A6G4XCA9</accession>
<dbReference type="InterPro" id="IPR052714">
    <property type="entry name" value="MFS_Exporter"/>
</dbReference>
<comment type="caution">
    <text evidence="7">The sequence shown here is derived from an EMBL/GenBank/DDBJ whole genome shotgun (WGS) entry which is preliminary data.</text>
</comment>
<sequence length="396" mass="40058">MTTELQPRERLLTRPLVMAMLANFGAMSTFYLLLSVMPLYAAEAGAGDGGAGLATGVMMLGTVLAELAVPWMLARRGYRAVLSLGLCLLGLPPLTLLVVDSAEAVLAVCLARGAGLGIAVVAGTALVAHLVPVSRRGEGLGLSGVLSSVPSIAALPLGLWASQKYGYAPVLLAAAALALLPLFAVTGVPTARPERGVRRGGLLGTLTGGGIAGPSTVFFAVTLATGVIMTFLPLSVPAATAGLLPAALLAQSVATPLARWWAGRFGDRRSPSALLLPAVLTAASGTALLCQAGSPPALFAGMALFGVGFGLAQSASLALLLARVERSEYSKVSALWNLVYDGGMGAGAAGFGLVAGQTGYPVGFLLTAVVVLATAIPAVRDTRSRPAPRPPYKSRP</sequence>
<reference evidence="7 8" key="1">
    <citation type="submission" date="2020-02" db="EMBL/GenBank/DDBJ databases">
        <title>Whole-genome analyses of novel actinobacteria.</title>
        <authorList>
            <person name="Sahin N."/>
            <person name="Tokatli A."/>
        </authorList>
    </citation>
    <scope>NUCLEOTIDE SEQUENCE [LARGE SCALE GENOMIC DNA]</scope>
    <source>
        <strain evidence="7 8">YC504</strain>
    </source>
</reference>
<dbReference type="InterPro" id="IPR020846">
    <property type="entry name" value="MFS_dom"/>
</dbReference>
<feature type="transmembrane region" description="Helical" evidence="5">
    <location>
        <begin position="334"/>
        <end position="354"/>
    </location>
</feature>
<organism evidence="7 8">
    <name type="scientific">Streptomyces mesophilus</name>
    <dbReference type="NCBI Taxonomy" id="1775132"/>
    <lineage>
        <taxon>Bacteria</taxon>
        <taxon>Bacillati</taxon>
        <taxon>Actinomycetota</taxon>
        <taxon>Actinomycetes</taxon>
        <taxon>Kitasatosporales</taxon>
        <taxon>Streptomycetaceae</taxon>
        <taxon>Streptomyces</taxon>
    </lineage>
</organism>
<feature type="transmembrane region" description="Helical" evidence="5">
    <location>
        <begin position="140"/>
        <end position="161"/>
    </location>
</feature>
<feature type="transmembrane region" description="Helical" evidence="5">
    <location>
        <begin position="105"/>
        <end position="128"/>
    </location>
</feature>
<feature type="transmembrane region" description="Helical" evidence="5">
    <location>
        <begin position="21"/>
        <end position="41"/>
    </location>
</feature>
<dbReference type="Pfam" id="PF07690">
    <property type="entry name" value="MFS_1"/>
    <property type="match status" value="2"/>
</dbReference>
<dbReference type="Gene3D" id="1.20.1250.20">
    <property type="entry name" value="MFS general substrate transporter like domains"/>
    <property type="match status" value="1"/>
</dbReference>
<keyword evidence="2 5" id="KW-0812">Transmembrane</keyword>
<feature type="transmembrane region" description="Helical" evidence="5">
    <location>
        <begin position="238"/>
        <end position="262"/>
    </location>
</feature>
<evidence type="ECO:0000313" key="8">
    <source>
        <dbReference type="Proteomes" id="UP000481109"/>
    </source>
</evidence>
<evidence type="ECO:0000259" key="6">
    <source>
        <dbReference type="PROSITE" id="PS50850"/>
    </source>
</evidence>
<evidence type="ECO:0000256" key="5">
    <source>
        <dbReference type="SAM" id="Phobius"/>
    </source>
</evidence>
<feature type="transmembrane region" description="Helical" evidence="5">
    <location>
        <begin position="360"/>
        <end position="379"/>
    </location>
</feature>
<dbReference type="InterPro" id="IPR036259">
    <property type="entry name" value="MFS_trans_sf"/>
</dbReference>
<evidence type="ECO:0000313" key="7">
    <source>
        <dbReference type="EMBL" id="NGO74364.1"/>
    </source>
</evidence>
<dbReference type="GO" id="GO:0005886">
    <property type="term" value="C:plasma membrane"/>
    <property type="evidence" value="ECO:0007669"/>
    <property type="project" value="UniProtKB-SubCell"/>
</dbReference>
<proteinExistence type="predicted"/>
<evidence type="ECO:0000256" key="1">
    <source>
        <dbReference type="ARBA" id="ARBA00004651"/>
    </source>
</evidence>
<gene>
    <name evidence="7" type="ORF">G6045_01505</name>
</gene>
<dbReference type="GO" id="GO:0022857">
    <property type="term" value="F:transmembrane transporter activity"/>
    <property type="evidence" value="ECO:0007669"/>
    <property type="project" value="InterPro"/>
</dbReference>
<dbReference type="PROSITE" id="PS50850">
    <property type="entry name" value="MFS"/>
    <property type="match status" value="1"/>
</dbReference>
<dbReference type="PANTHER" id="PTHR23531">
    <property type="entry name" value="QUINOLENE RESISTANCE PROTEIN NORA"/>
    <property type="match status" value="1"/>
</dbReference>
<evidence type="ECO:0000256" key="4">
    <source>
        <dbReference type="ARBA" id="ARBA00023136"/>
    </source>
</evidence>
<protein>
    <submittedName>
        <fullName evidence="7">MFS transporter</fullName>
    </submittedName>
</protein>
<dbReference type="SUPFAM" id="SSF103473">
    <property type="entry name" value="MFS general substrate transporter"/>
    <property type="match status" value="1"/>
</dbReference>
<dbReference type="Proteomes" id="UP000481109">
    <property type="component" value="Unassembled WGS sequence"/>
</dbReference>
<dbReference type="AlphaFoldDB" id="A0A6G4XCA9"/>
<dbReference type="PANTHER" id="PTHR23531:SF1">
    <property type="entry name" value="QUINOLENE RESISTANCE PROTEIN NORA"/>
    <property type="match status" value="1"/>
</dbReference>
<keyword evidence="4 5" id="KW-0472">Membrane</keyword>
<keyword evidence="8" id="KW-1185">Reference proteome</keyword>
<dbReference type="InterPro" id="IPR011701">
    <property type="entry name" value="MFS"/>
</dbReference>
<feature type="transmembrane region" description="Helical" evidence="5">
    <location>
        <begin position="167"/>
        <end position="188"/>
    </location>
</feature>
<name>A0A6G4XCA9_9ACTN</name>